<keyword evidence="3" id="KW-1185">Reference proteome</keyword>
<dbReference type="KEGG" id="mgr:MGG_16772"/>
<dbReference type="InParanoid" id="G4N029"/>
<accession>G4N029</accession>
<dbReference type="HOGENOM" id="CLU_3087711_0_0_1"/>
<name>G4N029_PYRO7</name>
<sequence length="52" mass="5560">MTDPLAFWQARDSTSAVLNHLTKETGGREDKGSWSGSGGGRMEPSTPGYQTC</sequence>
<dbReference type="VEuPathDB" id="FungiDB:MGG_16772"/>
<reference key="2">
    <citation type="submission" date="2011-05" db="EMBL/GenBank/DDBJ databases">
        <title>The Genome Sequence of Magnaporthe oryzae 70-15.</title>
        <authorList>
            <consortium name="The Broad Institute Genome Sequencing Platform"/>
            <person name="Ma L.-J."/>
            <person name="Dead R."/>
            <person name="Young S.K."/>
            <person name="Zeng Q."/>
            <person name="Gargeya S."/>
            <person name="Fitzgerald M."/>
            <person name="Haas B."/>
            <person name="Abouelleil A."/>
            <person name="Alvarado L."/>
            <person name="Arachchi H.M."/>
            <person name="Berlin A."/>
            <person name="Brown A."/>
            <person name="Chapman S.B."/>
            <person name="Chen Z."/>
            <person name="Dunbar C."/>
            <person name="Freedman E."/>
            <person name="Gearin G."/>
            <person name="Gellesch M."/>
            <person name="Goldberg J."/>
            <person name="Griggs A."/>
            <person name="Gujja S."/>
            <person name="Heiman D."/>
            <person name="Howarth C."/>
            <person name="Larson L."/>
            <person name="Lui A."/>
            <person name="MacDonald P.J.P."/>
            <person name="Mehta T."/>
            <person name="Montmayeur A."/>
            <person name="Murphy C."/>
            <person name="Neiman D."/>
            <person name="Pearson M."/>
            <person name="Priest M."/>
            <person name="Roberts A."/>
            <person name="Saif S."/>
            <person name="Shea T."/>
            <person name="Shenoy N."/>
            <person name="Sisk P."/>
            <person name="Stolte C."/>
            <person name="Sykes S."/>
            <person name="Yandava C."/>
            <person name="Wortman J."/>
            <person name="Nusbaum C."/>
            <person name="Birren B."/>
        </authorList>
    </citation>
    <scope>NUCLEOTIDE SEQUENCE</scope>
    <source>
        <strain>70-15</strain>
    </source>
</reference>
<dbReference type="EMBL" id="CM001233">
    <property type="protein sequence ID" value="EHA52267.1"/>
    <property type="molecule type" value="Genomic_DNA"/>
</dbReference>
<dbReference type="AlphaFoldDB" id="G4N029"/>
<protein>
    <submittedName>
        <fullName evidence="2">Uncharacterized protein</fullName>
    </submittedName>
</protein>
<feature type="region of interest" description="Disordered" evidence="1">
    <location>
        <begin position="24"/>
        <end position="52"/>
    </location>
</feature>
<evidence type="ECO:0000313" key="2">
    <source>
        <dbReference type="EMBL" id="EHA52267.1"/>
    </source>
</evidence>
<dbReference type="GeneID" id="12984273"/>
<gene>
    <name evidence="2" type="ORF">MGG_16772</name>
</gene>
<dbReference type="Proteomes" id="UP000009058">
    <property type="component" value="Chromosome 3"/>
</dbReference>
<reference evidence="2 3" key="1">
    <citation type="journal article" date="2005" name="Nature">
        <title>The genome sequence of the rice blast fungus Magnaporthe grisea.</title>
        <authorList>
            <person name="Dean R.A."/>
            <person name="Talbot N.J."/>
            <person name="Ebbole D.J."/>
            <person name="Farman M.L."/>
            <person name="Mitchell T.K."/>
            <person name="Orbach M.J."/>
            <person name="Thon M."/>
            <person name="Kulkarni R."/>
            <person name="Xu J.R."/>
            <person name="Pan H."/>
            <person name="Read N.D."/>
            <person name="Lee Y.H."/>
            <person name="Carbone I."/>
            <person name="Brown D."/>
            <person name="Oh Y.Y."/>
            <person name="Donofrio N."/>
            <person name="Jeong J.S."/>
            <person name="Soanes D.M."/>
            <person name="Djonovic S."/>
            <person name="Kolomiets E."/>
            <person name="Rehmeyer C."/>
            <person name="Li W."/>
            <person name="Harding M."/>
            <person name="Kim S."/>
            <person name="Lebrun M.H."/>
            <person name="Bohnert H."/>
            <person name="Coughlan S."/>
            <person name="Butler J."/>
            <person name="Calvo S."/>
            <person name="Ma L.J."/>
            <person name="Nicol R."/>
            <person name="Purcell S."/>
            <person name="Nusbaum C."/>
            <person name="Galagan J.E."/>
            <person name="Birren B.W."/>
        </authorList>
    </citation>
    <scope>NUCLEOTIDE SEQUENCE [LARGE SCALE GENOMIC DNA]</scope>
    <source>
        <strain evidence="3">70-15 / ATCC MYA-4617 / FGSC 8958</strain>
    </source>
</reference>
<proteinExistence type="predicted"/>
<organism evidence="2 3">
    <name type="scientific">Pyricularia oryzae (strain 70-15 / ATCC MYA-4617 / FGSC 8958)</name>
    <name type="common">Rice blast fungus</name>
    <name type="synonym">Magnaporthe oryzae</name>
    <dbReference type="NCBI Taxonomy" id="242507"/>
    <lineage>
        <taxon>Eukaryota</taxon>
        <taxon>Fungi</taxon>
        <taxon>Dikarya</taxon>
        <taxon>Ascomycota</taxon>
        <taxon>Pezizomycotina</taxon>
        <taxon>Sordariomycetes</taxon>
        <taxon>Sordariomycetidae</taxon>
        <taxon>Magnaporthales</taxon>
        <taxon>Pyriculariaceae</taxon>
        <taxon>Pyricularia</taxon>
    </lineage>
</organism>
<dbReference type="RefSeq" id="XP_003712074.1">
    <property type="nucleotide sequence ID" value="XM_003712026.1"/>
</dbReference>
<evidence type="ECO:0000313" key="3">
    <source>
        <dbReference type="Proteomes" id="UP000009058"/>
    </source>
</evidence>
<evidence type="ECO:0000256" key="1">
    <source>
        <dbReference type="SAM" id="MobiDB-lite"/>
    </source>
</evidence>